<evidence type="ECO:0000259" key="3">
    <source>
        <dbReference type="SMART" id="SM00852"/>
    </source>
</evidence>
<dbReference type="PANTHER" id="PTHR10192">
    <property type="entry name" value="MOLYBDOPTERIN BIOSYNTHESIS PROTEIN"/>
    <property type="match status" value="1"/>
</dbReference>
<dbReference type="InterPro" id="IPR005110">
    <property type="entry name" value="MoeA_linker/N"/>
</dbReference>
<dbReference type="NCBIfam" id="NF045515">
    <property type="entry name" value="Glp_gephyrin"/>
    <property type="match status" value="1"/>
</dbReference>
<dbReference type="Gene3D" id="3.90.105.10">
    <property type="entry name" value="Molybdopterin biosynthesis moea protein, domain 2"/>
    <property type="match status" value="1"/>
</dbReference>
<dbReference type="SUPFAM" id="SSF53218">
    <property type="entry name" value="Molybdenum cofactor biosynthesis proteins"/>
    <property type="match status" value="1"/>
</dbReference>
<dbReference type="Pfam" id="PF03454">
    <property type="entry name" value="MoeA_C"/>
    <property type="match status" value="1"/>
</dbReference>
<keyword evidence="2" id="KW-0501">Molybdenum cofactor biosynthesis</keyword>
<name>A0A485M2W6_9ZZZZ</name>
<dbReference type="PANTHER" id="PTHR10192:SF5">
    <property type="entry name" value="GEPHYRIN"/>
    <property type="match status" value="1"/>
</dbReference>
<feature type="domain" description="MoaB/Mog" evidence="3">
    <location>
        <begin position="177"/>
        <end position="316"/>
    </location>
</feature>
<dbReference type="Gene3D" id="2.40.340.10">
    <property type="entry name" value="MoeA, C-terminal, domain IV"/>
    <property type="match status" value="1"/>
</dbReference>
<protein>
    <submittedName>
        <fullName evidence="4">Molybdopterin molybdotransferase</fullName>
    </submittedName>
</protein>
<dbReference type="InterPro" id="IPR036135">
    <property type="entry name" value="MoeA_linker/N_sf"/>
</dbReference>
<evidence type="ECO:0000256" key="2">
    <source>
        <dbReference type="ARBA" id="ARBA00023150"/>
    </source>
</evidence>
<dbReference type="InterPro" id="IPR001453">
    <property type="entry name" value="MoaB/Mog_dom"/>
</dbReference>
<reference evidence="4" key="1">
    <citation type="submission" date="2019-03" db="EMBL/GenBank/DDBJ databases">
        <authorList>
            <person name="Hao L."/>
        </authorList>
    </citation>
    <scope>NUCLEOTIDE SEQUENCE</scope>
</reference>
<comment type="pathway">
    <text evidence="1">Cofactor biosynthesis; molybdopterin biosynthesis.</text>
</comment>
<dbReference type="GO" id="GO:0061599">
    <property type="term" value="F:molybdopterin molybdotransferase activity"/>
    <property type="evidence" value="ECO:0007669"/>
    <property type="project" value="TreeGrafter"/>
</dbReference>
<dbReference type="InterPro" id="IPR036688">
    <property type="entry name" value="MoeA_C_domain_IV_sf"/>
</dbReference>
<dbReference type="GO" id="GO:0006777">
    <property type="term" value="P:Mo-molybdopterin cofactor biosynthetic process"/>
    <property type="evidence" value="ECO:0007669"/>
    <property type="project" value="UniProtKB-KW"/>
</dbReference>
<dbReference type="InterPro" id="IPR005111">
    <property type="entry name" value="MoeA_C_domain_IV"/>
</dbReference>
<dbReference type="GO" id="GO:0005829">
    <property type="term" value="C:cytosol"/>
    <property type="evidence" value="ECO:0007669"/>
    <property type="project" value="TreeGrafter"/>
</dbReference>
<dbReference type="InterPro" id="IPR038987">
    <property type="entry name" value="MoeA-like"/>
</dbReference>
<dbReference type="InterPro" id="IPR036425">
    <property type="entry name" value="MoaB/Mog-like_dom_sf"/>
</dbReference>
<organism evidence="4">
    <name type="scientific">anaerobic digester metagenome</name>
    <dbReference type="NCBI Taxonomy" id="1263854"/>
    <lineage>
        <taxon>unclassified sequences</taxon>
        <taxon>metagenomes</taxon>
        <taxon>ecological metagenomes</taxon>
    </lineage>
</organism>
<dbReference type="Pfam" id="PF00994">
    <property type="entry name" value="MoCF_biosynth"/>
    <property type="match status" value="1"/>
</dbReference>
<dbReference type="Pfam" id="PF03453">
    <property type="entry name" value="MoeA_N"/>
    <property type="match status" value="1"/>
</dbReference>
<evidence type="ECO:0000256" key="1">
    <source>
        <dbReference type="ARBA" id="ARBA00005046"/>
    </source>
</evidence>
<proteinExistence type="predicted"/>
<dbReference type="AlphaFoldDB" id="A0A485M2W6"/>
<evidence type="ECO:0000313" key="4">
    <source>
        <dbReference type="EMBL" id="VFU13301.1"/>
    </source>
</evidence>
<dbReference type="SUPFAM" id="SSF63882">
    <property type="entry name" value="MoeA N-terminal region -like"/>
    <property type="match status" value="1"/>
</dbReference>
<dbReference type="EMBL" id="CAADRN010000126">
    <property type="protein sequence ID" value="VFU13301.1"/>
    <property type="molecule type" value="Genomic_DNA"/>
</dbReference>
<gene>
    <name evidence="4" type="ORF">SCFA_2110002</name>
</gene>
<dbReference type="SMART" id="SM00852">
    <property type="entry name" value="MoCF_biosynth"/>
    <property type="match status" value="1"/>
</dbReference>
<keyword evidence="4" id="KW-0808">Transferase</keyword>
<dbReference type="SUPFAM" id="SSF63867">
    <property type="entry name" value="MoeA C-terminal domain-like"/>
    <property type="match status" value="1"/>
</dbReference>
<accession>A0A485M2W6</accession>
<sequence>MLSNIKLEEAQEILLSLAAPLPEETLPLLQTPGRVTSRDLLADYDLPPCPQAVVDGYAVNAEPANAPKSYALTEHLRPGEKPNYPLRTGQAAGVVTGSPLPSGTMAVVPQETTRLEGNRVVITEKVLPGENIKRQGEDFRAGDLLVSRGTRLEPGAMGVLAAYGINKVPVIQQPRVAVLSLGQDIVPYHAVPEPGQMRDSNGPLLAALVMRDGGQVTGLTATGAENASNLKEHLERLLQQADIVITTGGAASGVYDKAVYMLKHIGARLLFWGVRIKPGAHSGAAICNTKFIISLSGNPTACAVGYHLLAGPVLYALQGLNPYYRRLPASCTNSFPKKTGTRRFLQGYAECSEGTWKVTILPGQKSSMLRALLRSNALIDLPSGHPPVEKGQNLSIILFQPSSAG</sequence>
<dbReference type="Gene3D" id="3.40.980.10">
    <property type="entry name" value="MoaB/Mog-like domain"/>
    <property type="match status" value="1"/>
</dbReference>
<dbReference type="Gene3D" id="2.170.190.11">
    <property type="entry name" value="Molybdopterin biosynthesis moea protein, domain 3"/>
    <property type="match status" value="1"/>
</dbReference>
<dbReference type="CDD" id="cd00887">
    <property type="entry name" value="MoeA"/>
    <property type="match status" value="1"/>
</dbReference>
<dbReference type="UniPathway" id="UPA00344"/>